<dbReference type="InterPro" id="IPR014729">
    <property type="entry name" value="Rossmann-like_a/b/a_fold"/>
</dbReference>
<dbReference type="InterPro" id="IPR050128">
    <property type="entry name" value="Sulfate_adenylyltrnsfr_sub2"/>
</dbReference>
<proteinExistence type="predicted"/>
<dbReference type="SUPFAM" id="SSF52402">
    <property type="entry name" value="Adenine nucleotide alpha hydrolases-like"/>
    <property type="match status" value="1"/>
</dbReference>
<dbReference type="InterPro" id="IPR017598">
    <property type="entry name" value="SulphurTrfase_DndC"/>
</dbReference>
<protein>
    <submittedName>
        <fullName evidence="2">DNA phosphorothioation system sulfurtransferase DndC</fullName>
    </submittedName>
</protein>
<gene>
    <name evidence="2" type="primary">dndC</name>
    <name evidence="2" type="ORF">I5731_19475</name>
</gene>
<dbReference type="InterPro" id="IPR002500">
    <property type="entry name" value="PAPS_reduct_dom"/>
</dbReference>
<evidence type="ECO:0000313" key="3">
    <source>
        <dbReference type="Proteomes" id="UP000631694"/>
    </source>
</evidence>
<dbReference type="EMBL" id="JADZLT010000056">
    <property type="protein sequence ID" value="MBH0240011.1"/>
    <property type="molecule type" value="Genomic_DNA"/>
</dbReference>
<dbReference type="Proteomes" id="UP000631694">
    <property type="component" value="Unassembled WGS sequence"/>
</dbReference>
<dbReference type="GO" id="GO:0003824">
    <property type="term" value="F:catalytic activity"/>
    <property type="evidence" value="ECO:0007669"/>
    <property type="project" value="InterPro"/>
</dbReference>
<dbReference type="NCBIfam" id="TIGR03183">
    <property type="entry name" value="DNA_S_dndC"/>
    <property type="match status" value="1"/>
</dbReference>
<organism evidence="2 3">
    <name type="scientific">Methylobrevis albus</name>
    <dbReference type="NCBI Taxonomy" id="2793297"/>
    <lineage>
        <taxon>Bacteria</taxon>
        <taxon>Pseudomonadati</taxon>
        <taxon>Pseudomonadota</taxon>
        <taxon>Alphaproteobacteria</taxon>
        <taxon>Hyphomicrobiales</taxon>
        <taxon>Pleomorphomonadaceae</taxon>
        <taxon>Methylobrevis</taxon>
    </lineage>
</organism>
<comment type="caution">
    <text evidence="2">The sequence shown here is derived from an EMBL/GenBank/DDBJ whole genome shotgun (WGS) entry which is preliminary data.</text>
</comment>
<dbReference type="PANTHER" id="PTHR43196">
    <property type="entry name" value="SULFATE ADENYLYLTRANSFERASE SUBUNIT 2"/>
    <property type="match status" value="1"/>
</dbReference>
<feature type="domain" description="Phosphoadenosine phosphosulphate reductase" evidence="1">
    <location>
        <begin position="34"/>
        <end position="218"/>
    </location>
</feature>
<reference evidence="2" key="1">
    <citation type="submission" date="2020-12" db="EMBL/GenBank/DDBJ databases">
        <title>Methylobrevis albus sp. nov., isolated from fresh water lack sediment.</title>
        <authorList>
            <person name="Zou Q."/>
        </authorList>
    </citation>
    <scope>NUCLEOTIDE SEQUENCE</scope>
    <source>
        <strain evidence="2">L22</strain>
    </source>
</reference>
<name>A0A931N1N3_9HYPH</name>
<sequence length="502" mass="57530">MRMKNIESGDQAARLKRLYGDVRDIYLSDARPWVVGYSGGKDSTTALQIIWTAISALPPEKRTKTIFVISSDTLVETPVVSNYIDVSLKRIAEAAVEQSMPVITRKVVPDVDRSFWVNLIGRGYPAPSRRFRWCTERLKIEPANDFIRSRVAEFGEIIMVLGVRRQESATRAQVMSLHRIEGSRLLKHSSLLNAYVYAPIAEFSTDEVWSYLLQNASPWGNDNRDLVAMYRNAASGECPLVVDTSTPSCGNSRFGCWVCTVVERDKAMEAMIDSGEEWLTPLLEFRDKLSETQDPKRKLEFREFRRRAGGVTFIKGTDRVMPGPYTMDFRRKLLRELLETQRQVAREAPAGEAPILIHEAELQEIRRLWRTERGDWEDSVPRIVRETLGRDPDFKEPDWINEDAVAFTAEDGELLEMICSDNDVPPELVMRLLDIERASHGLKRRHAVHTRIEEAFKLEWRDYETVVAERRNALGVAWNGLAREAEVDEELELPFDGEELAR</sequence>
<dbReference type="Gene3D" id="3.40.50.620">
    <property type="entry name" value="HUPs"/>
    <property type="match status" value="1"/>
</dbReference>
<dbReference type="PANTHER" id="PTHR43196:SF2">
    <property type="entry name" value="PHOSPHOADENOSINE PHOSPHOSULFATE REDUCTASE"/>
    <property type="match status" value="1"/>
</dbReference>
<evidence type="ECO:0000313" key="2">
    <source>
        <dbReference type="EMBL" id="MBH0240011.1"/>
    </source>
</evidence>
<dbReference type="AlphaFoldDB" id="A0A931N1N3"/>
<accession>A0A931N1N3</accession>
<keyword evidence="3" id="KW-1185">Reference proteome</keyword>
<dbReference type="NCBIfam" id="NF005316">
    <property type="entry name" value="PRK06850.1"/>
    <property type="match status" value="1"/>
</dbReference>
<dbReference type="Pfam" id="PF01507">
    <property type="entry name" value="PAPS_reduct"/>
    <property type="match status" value="1"/>
</dbReference>
<evidence type="ECO:0000259" key="1">
    <source>
        <dbReference type="Pfam" id="PF01507"/>
    </source>
</evidence>